<evidence type="ECO:0000256" key="1">
    <source>
        <dbReference type="ARBA" id="ARBA00005446"/>
    </source>
</evidence>
<keyword evidence="4" id="KW-1185">Reference proteome</keyword>
<dbReference type="Pfam" id="PF00270">
    <property type="entry name" value="DEAD"/>
    <property type="match status" value="1"/>
</dbReference>
<dbReference type="GO" id="GO:0005694">
    <property type="term" value="C:chromosome"/>
    <property type="evidence" value="ECO:0007669"/>
    <property type="project" value="TreeGrafter"/>
</dbReference>
<dbReference type="GO" id="GO:0005634">
    <property type="term" value="C:nucleus"/>
    <property type="evidence" value="ECO:0007669"/>
    <property type="project" value="TreeGrafter"/>
</dbReference>
<dbReference type="Gene3D" id="3.40.50.300">
    <property type="entry name" value="P-loop containing nucleotide triphosphate hydrolases"/>
    <property type="match status" value="1"/>
</dbReference>
<protein>
    <recommendedName>
        <fullName evidence="2">DEAD/DEAH-box helicase domain-containing protein</fullName>
    </recommendedName>
</protein>
<evidence type="ECO:0000313" key="4">
    <source>
        <dbReference type="Proteomes" id="UP001175353"/>
    </source>
</evidence>
<name>A0AAN6K290_9PEZI</name>
<gene>
    <name evidence="3" type="ORF">LTR91_026267</name>
</gene>
<accession>A0AAN6K290</accession>
<comment type="similarity">
    <text evidence="1">Belongs to the helicase family. RecQ subfamily.</text>
</comment>
<dbReference type="GO" id="GO:0000724">
    <property type="term" value="P:double-strand break repair via homologous recombination"/>
    <property type="evidence" value="ECO:0007669"/>
    <property type="project" value="TreeGrafter"/>
</dbReference>
<organism evidence="3 4">
    <name type="scientific">Friedmanniomyces endolithicus</name>
    <dbReference type="NCBI Taxonomy" id="329885"/>
    <lineage>
        <taxon>Eukaryota</taxon>
        <taxon>Fungi</taxon>
        <taxon>Dikarya</taxon>
        <taxon>Ascomycota</taxon>
        <taxon>Pezizomycotina</taxon>
        <taxon>Dothideomycetes</taxon>
        <taxon>Dothideomycetidae</taxon>
        <taxon>Mycosphaerellales</taxon>
        <taxon>Teratosphaeriaceae</taxon>
        <taxon>Friedmanniomyces</taxon>
    </lineage>
</organism>
<dbReference type="GO" id="GO:0005524">
    <property type="term" value="F:ATP binding"/>
    <property type="evidence" value="ECO:0007669"/>
    <property type="project" value="InterPro"/>
</dbReference>
<dbReference type="SUPFAM" id="SSF52540">
    <property type="entry name" value="P-loop containing nucleoside triphosphate hydrolases"/>
    <property type="match status" value="1"/>
</dbReference>
<evidence type="ECO:0000259" key="2">
    <source>
        <dbReference type="Pfam" id="PF00270"/>
    </source>
</evidence>
<evidence type="ECO:0000313" key="3">
    <source>
        <dbReference type="EMBL" id="KAK0949665.1"/>
    </source>
</evidence>
<dbReference type="Proteomes" id="UP001175353">
    <property type="component" value="Unassembled WGS sequence"/>
</dbReference>
<dbReference type="GO" id="GO:0043138">
    <property type="term" value="F:3'-5' DNA helicase activity"/>
    <property type="evidence" value="ECO:0007669"/>
    <property type="project" value="TreeGrafter"/>
</dbReference>
<comment type="caution">
    <text evidence="3">The sequence shown here is derived from an EMBL/GenBank/DDBJ whole genome shotgun (WGS) entry which is preliminary data.</text>
</comment>
<dbReference type="InterPro" id="IPR027417">
    <property type="entry name" value="P-loop_NTPase"/>
</dbReference>
<feature type="domain" description="DEAD/DEAH-box helicase" evidence="2">
    <location>
        <begin position="16"/>
        <end position="82"/>
    </location>
</feature>
<dbReference type="GO" id="GO:0005737">
    <property type="term" value="C:cytoplasm"/>
    <property type="evidence" value="ECO:0007669"/>
    <property type="project" value="TreeGrafter"/>
</dbReference>
<dbReference type="InterPro" id="IPR011545">
    <property type="entry name" value="DEAD/DEAH_box_helicase_dom"/>
</dbReference>
<dbReference type="PANTHER" id="PTHR13710:SF120">
    <property type="entry name" value="BIFUNCTIONAL 3'-5' EXONUCLEASE_ATP-DEPENDENT HELICASE WRN"/>
    <property type="match status" value="1"/>
</dbReference>
<dbReference type="EMBL" id="JAUJLE010001050">
    <property type="protein sequence ID" value="KAK0949665.1"/>
    <property type="molecule type" value="Genomic_DNA"/>
</dbReference>
<dbReference type="AlphaFoldDB" id="A0AAN6K290"/>
<dbReference type="GO" id="GO:0003676">
    <property type="term" value="F:nucleic acid binding"/>
    <property type="evidence" value="ECO:0007669"/>
    <property type="project" value="InterPro"/>
</dbReference>
<dbReference type="PANTHER" id="PTHR13710">
    <property type="entry name" value="DNA HELICASE RECQ FAMILY MEMBER"/>
    <property type="match status" value="1"/>
</dbReference>
<sequence length="102" mass="10850">MGKVLGREAVAFRSTQQRQALMSIANTNGRNPFVVVLPTEGGKSILFMVPASLDDPGVTIVVVPFRELLDDLLAKAQAAGIDSVEWKNGNTQPAALVFVNAV</sequence>
<reference evidence="3" key="1">
    <citation type="submission" date="2023-06" db="EMBL/GenBank/DDBJ databases">
        <title>Black Yeasts Isolated from many extreme environments.</title>
        <authorList>
            <person name="Coleine C."/>
            <person name="Stajich J.E."/>
            <person name="Selbmann L."/>
        </authorList>
    </citation>
    <scope>NUCLEOTIDE SEQUENCE</scope>
    <source>
        <strain evidence="3">CCFEE 5200</strain>
    </source>
</reference>
<dbReference type="GO" id="GO:0009378">
    <property type="term" value="F:four-way junction helicase activity"/>
    <property type="evidence" value="ECO:0007669"/>
    <property type="project" value="TreeGrafter"/>
</dbReference>
<proteinExistence type="inferred from homology"/>